<keyword evidence="4" id="KW-1185">Reference proteome</keyword>
<dbReference type="EMBL" id="CALNXI010004650">
    <property type="protein sequence ID" value="CAH3196233.1"/>
    <property type="molecule type" value="Genomic_DNA"/>
</dbReference>
<name>A0ABN8SZH0_9CNID</name>
<protein>
    <recommendedName>
        <fullName evidence="2">DUF6570 domain-containing protein</fullName>
    </recommendedName>
</protein>
<sequence length="248" mass="28879">MRRNARRQELHDLQDSREEYLLNGWRTAEQPLHQQQWVQDEMAKFHSSINSLDHRQCVTCKKAWPTKQGLSLARFECLRCKRDKGNPKLYSQENDMDPGALPLELQGLTDIEEMLIARACPIMCVYRKHGSQRGYRGHVLNLPQDIQGFLNRLPRNIAQLPYLIIRRHGTDNTNRDCTVRRLKVLQAIMWLKANNPFYADVAIDYESLERLPEDGVPDDLPTVEGPESSEEQDDQQEDAEKQIPHQSH</sequence>
<organism evidence="3 4">
    <name type="scientific">Porites evermanni</name>
    <dbReference type="NCBI Taxonomy" id="104178"/>
    <lineage>
        <taxon>Eukaryota</taxon>
        <taxon>Metazoa</taxon>
        <taxon>Cnidaria</taxon>
        <taxon>Anthozoa</taxon>
        <taxon>Hexacorallia</taxon>
        <taxon>Scleractinia</taxon>
        <taxon>Fungiina</taxon>
        <taxon>Poritidae</taxon>
        <taxon>Porites</taxon>
    </lineage>
</organism>
<dbReference type="InterPro" id="IPR046700">
    <property type="entry name" value="DUF6570"/>
</dbReference>
<evidence type="ECO:0000259" key="2">
    <source>
        <dbReference type="Pfam" id="PF20209"/>
    </source>
</evidence>
<comment type="caution">
    <text evidence="3">The sequence shown here is derived from an EMBL/GenBank/DDBJ whole genome shotgun (WGS) entry which is preliminary data.</text>
</comment>
<evidence type="ECO:0000313" key="4">
    <source>
        <dbReference type="Proteomes" id="UP001159427"/>
    </source>
</evidence>
<dbReference type="Pfam" id="PF20209">
    <property type="entry name" value="DUF6570"/>
    <property type="match status" value="1"/>
</dbReference>
<dbReference type="Proteomes" id="UP001159427">
    <property type="component" value="Unassembled WGS sequence"/>
</dbReference>
<feature type="domain" description="DUF6570" evidence="2">
    <location>
        <begin position="87"/>
        <end position="208"/>
    </location>
</feature>
<feature type="compositionally biased region" description="Acidic residues" evidence="1">
    <location>
        <begin position="227"/>
        <end position="237"/>
    </location>
</feature>
<reference evidence="3 4" key="1">
    <citation type="submission" date="2022-05" db="EMBL/GenBank/DDBJ databases">
        <authorList>
            <consortium name="Genoscope - CEA"/>
            <person name="William W."/>
        </authorList>
    </citation>
    <scope>NUCLEOTIDE SEQUENCE [LARGE SCALE GENOMIC DNA]</scope>
</reference>
<accession>A0ABN8SZH0</accession>
<evidence type="ECO:0000313" key="3">
    <source>
        <dbReference type="EMBL" id="CAH3196233.1"/>
    </source>
</evidence>
<proteinExistence type="predicted"/>
<evidence type="ECO:0000256" key="1">
    <source>
        <dbReference type="SAM" id="MobiDB-lite"/>
    </source>
</evidence>
<feature type="compositionally biased region" description="Basic and acidic residues" evidence="1">
    <location>
        <begin position="238"/>
        <end position="248"/>
    </location>
</feature>
<feature type="region of interest" description="Disordered" evidence="1">
    <location>
        <begin position="212"/>
        <end position="248"/>
    </location>
</feature>
<gene>
    <name evidence="3" type="ORF">PEVE_00032122</name>
</gene>